<organism evidence="1">
    <name type="scientific">Podoviridae sp. ct7K12</name>
    <dbReference type="NCBI Taxonomy" id="2826540"/>
    <lineage>
        <taxon>Viruses</taxon>
        <taxon>Duplodnaviria</taxon>
        <taxon>Heunggongvirae</taxon>
        <taxon>Uroviricota</taxon>
        <taxon>Caudoviricetes</taxon>
    </lineage>
</organism>
<accession>A0A8S5N6M1</accession>
<dbReference type="EMBL" id="BK015083">
    <property type="protein sequence ID" value="DAD90337.1"/>
    <property type="molecule type" value="Genomic_DNA"/>
</dbReference>
<reference evidence="1" key="1">
    <citation type="journal article" date="2021" name="Proc. Natl. Acad. Sci. U.S.A.">
        <title>A Catalog of Tens of Thousands of Viruses from Human Metagenomes Reveals Hidden Associations with Chronic Diseases.</title>
        <authorList>
            <person name="Tisza M.J."/>
            <person name="Buck C.B."/>
        </authorList>
    </citation>
    <scope>NUCLEOTIDE SEQUENCE</scope>
    <source>
        <strain evidence="1">Ct7K12</strain>
    </source>
</reference>
<proteinExistence type="predicted"/>
<protein>
    <submittedName>
        <fullName evidence="1">Uncharacterized protein</fullName>
    </submittedName>
</protein>
<sequence>MIGNILLGGALGLIRGYNIKRQGKSIIRTADGIKKRYDSLSDLKPVFEKSLKEHKETVGKIKKYQEDTAKLQYDRENSKLKDSLESGIRNVINQYVTAKENLKEHVLDIKDKILMSTPTRNIESSSLQYDTLSTLNRETTENQRTLVENQVNAIGQVTDENLEQKYRLDTNYDNTLGAIKRNYETSIANAKNQYTEDVNRLDNWIDSGKATADQLRNQGRNAYTQGWNTINSTLLETGLNLYDYYYKPKEVDDIYDENVTSTPSNTDKNVRGFGTYNPFRSSNPFDISNVNKRKFNLLGGNDGIFR</sequence>
<evidence type="ECO:0000313" key="1">
    <source>
        <dbReference type="EMBL" id="DAD90337.1"/>
    </source>
</evidence>
<name>A0A8S5N6M1_9CAUD</name>